<feature type="region of interest" description="Disordered" evidence="1">
    <location>
        <begin position="47"/>
        <end position="78"/>
    </location>
</feature>
<keyword evidence="2" id="KW-0732">Signal</keyword>
<sequence length="250" mass="24529">MLGLAMVMAALGTGCAVDAADAELDQVGLDEAEEIDSITAALEEGEEEARGGFQAPGKDLLGPGKGGPDKGLIGAQGPVGQLGQAPVGQVGQAPVGQVGQAPIGQAPIGQAPIGQGPVGQGPVGQPVPAPVGAPGIGGFGAPGIGGFGAPGIGGFGAPGIGGFGVPAFGVSRFASGFGFTGFSPVTINNNNNNIVIALMDHFRDMHRDCPPQFWPHDLHSCHGASRVPAIPVGLAGPGSFGWGNRAPNGW</sequence>
<dbReference type="AlphaFoldDB" id="A0A150QP95"/>
<feature type="region of interest" description="Disordered" evidence="1">
    <location>
        <begin position="101"/>
        <end position="124"/>
    </location>
</feature>
<feature type="signal peptide" evidence="2">
    <location>
        <begin position="1"/>
        <end position="19"/>
    </location>
</feature>
<reference evidence="3 4" key="1">
    <citation type="submission" date="2014-02" db="EMBL/GenBank/DDBJ databases">
        <title>The small core and large imbalanced accessory genome model reveals a collaborative survival strategy of Sorangium cellulosum strains in nature.</title>
        <authorList>
            <person name="Han K."/>
            <person name="Peng R."/>
            <person name="Blom J."/>
            <person name="Li Y.-Z."/>
        </authorList>
    </citation>
    <scope>NUCLEOTIDE SEQUENCE [LARGE SCALE GENOMIC DNA]</scope>
    <source>
        <strain evidence="3 4">So0008-312</strain>
    </source>
</reference>
<gene>
    <name evidence="3" type="ORF">BE15_02415</name>
</gene>
<proteinExistence type="predicted"/>
<organism evidence="3 4">
    <name type="scientific">Sorangium cellulosum</name>
    <name type="common">Polyangium cellulosum</name>
    <dbReference type="NCBI Taxonomy" id="56"/>
    <lineage>
        <taxon>Bacteria</taxon>
        <taxon>Pseudomonadati</taxon>
        <taxon>Myxococcota</taxon>
        <taxon>Polyangia</taxon>
        <taxon>Polyangiales</taxon>
        <taxon>Polyangiaceae</taxon>
        <taxon>Sorangium</taxon>
    </lineage>
</organism>
<name>A0A150QP95_SORCE</name>
<evidence type="ECO:0000313" key="4">
    <source>
        <dbReference type="Proteomes" id="UP000075260"/>
    </source>
</evidence>
<feature type="compositionally biased region" description="Low complexity" evidence="1">
    <location>
        <begin position="101"/>
        <end position="115"/>
    </location>
</feature>
<feature type="chain" id="PRO_5007566948" evidence="2">
    <location>
        <begin position="20"/>
        <end position="250"/>
    </location>
</feature>
<comment type="caution">
    <text evidence="3">The sequence shown here is derived from an EMBL/GenBank/DDBJ whole genome shotgun (WGS) entry which is preliminary data.</text>
</comment>
<protein>
    <submittedName>
        <fullName evidence="3">Uncharacterized protein</fullName>
    </submittedName>
</protein>
<dbReference type="EMBL" id="JEMA01000446">
    <property type="protein sequence ID" value="KYF69811.1"/>
    <property type="molecule type" value="Genomic_DNA"/>
</dbReference>
<evidence type="ECO:0000313" key="3">
    <source>
        <dbReference type="EMBL" id="KYF69811.1"/>
    </source>
</evidence>
<evidence type="ECO:0000256" key="2">
    <source>
        <dbReference type="SAM" id="SignalP"/>
    </source>
</evidence>
<evidence type="ECO:0000256" key="1">
    <source>
        <dbReference type="SAM" id="MobiDB-lite"/>
    </source>
</evidence>
<dbReference type="Proteomes" id="UP000075260">
    <property type="component" value="Unassembled WGS sequence"/>
</dbReference>
<accession>A0A150QP95</accession>